<evidence type="ECO:0000313" key="2">
    <source>
        <dbReference type="Proteomes" id="UP000824110"/>
    </source>
</evidence>
<reference evidence="1" key="1">
    <citation type="submission" date="2020-10" db="EMBL/GenBank/DDBJ databases">
        <authorList>
            <person name="Gilroy R."/>
        </authorList>
    </citation>
    <scope>NUCLEOTIDE SEQUENCE</scope>
    <source>
        <strain evidence="1">CHK195-12923</strain>
    </source>
</reference>
<dbReference type="AlphaFoldDB" id="A0A9D1MJ95"/>
<comment type="caution">
    <text evidence="1">The sequence shown here is derived from an EMBL/GenBank/DDBJ whole genome shotgun (WGS) entry which is preliminary data.</text>
</comment>
<reference evidence="1" key="2">
    <citation type="journal article" date="2021" name="PeerJ">
        <title>Extensive microbial diversity within the chicken gut microbiome revealed by metagenomics and culture.</title>
        <authorList>
            <person name="Gilroy R."/>
            <person name="Ravi A."/>
            <person name="Getino M."/>
            <person name="Pursley I."/>
            <person name="Horton D.L."/>
            <person name="Alikhan N.F."/>
            <person name="Baker D."/>
            <person name="Gharbi K."/>
            <person name="Hall N."/>
            <person name="Watson M."/>
            <person name="Adriaenssens E.M."/>
            <person name="Foster-Nyarko E."/>
            <person name="Jarju S."/>
            <person name="Secka A."/>
            <person name="Antonio M."/>
            <person name="Oren A."/>
            <person name="Chaudhuri R.R."/>
            <person name="La Ragione R."/>
            <person name="Hildebrand F."/>
            <person name="Pallen M.J."/>
        </authorList>
    </citation>
    <scope>NUCLEOTIDE SEQUENCE</scope>
    <source>
        <strain evidence="1">CHK195-12923</strain>
    </source>
</reference>
<dbReference type="Proteomes" id="UP000824110">
    <property type="component" value="Unassembled WGS sequence"/>
</dbReference>
<evidence type="ECO:0000313" key="1">
    <source>
        <dbReference type="EMBL" id="HIU61141.1"/>
    </source>
</evidence>
<dbReference type="EMBL" id="DVNE01000007">
    <property type="protein sequence ID" value="HIU61141.1"/>
    <property type="molecule type" value="Genomic_DNA"/>
</dbReference>
<proteinExistence type="predicted"/>
<organism evidence="1 2">
    <name type="scientific">Candidatus Coproplasma excrementigallinarum</name>
    <dbReference type="NCBI Taxonomy" id="2840747"/>
    <lineage>
        <taxon>Bacteria</taxon>
        <taxon>Bacillati</taxon>
        <taxon>Bacillota</taxon>
        <taxon>Clostridia</taxon>
        <taxon>Eubacteriales</taxon>
        <taxon>Candidatus Coproplasma</taxon>
    </lineage>
</organism>
<sequence>MQGNKTTNFTVTVTGKADITSLPEYEKRIFCSALLNRITELMRGGDE</sequence>
<gene>
    <name evidence="1" type="ORF">IAB69_00630</name>
</gene>
<name>A0A9D1MJ95_9FIRM</name>
<protein>
    <submittedName>
        <fullName evidence="1">Uncharacterized protein</fullName>
    </submittedName>
</protein>
<accession>A0A9D1MJ95</accession>